<dbReference type="RefSeq" id="WP_054293186.1">
    <property type="nucleotide sequence ID" value="NZ_CP012752.1"/>
</dbReference>
<keyword evidence="5" id="KW-1185">Reference proteome</keyword>
<dbReference type="PROSITE" id="PS00379">
    <property type="entry name" value="CDP_ALCOHOL_P_TRANSF"/>
    <property type="match status" value="1"/>
</dbReference>
<feature type="transmembrane region" description="Helical" evidence="3">
    <location>
        <begin position="184"/>
        <end position="214"/>
    </location>
</feature>
<sequence length="227" mass="23853">MAYEPLVGVVAQLLLVTALAMVTPLGFEGWLAGATYAVVLGGWLTTALFRAGAETVGAANRVTLARAGLVGSVTAIAVDSFWRTVPLTLLAVIATVALVGDAIDGHIARRTGCATPLGARFDMEVDAFLILILSVFVAKFLGPWVLLIGAMRYAFVAASWALPWLNAALPHSMARKTVAAMQGIVLVAAASGLLPATVSYVVTAIALGALVWSFSRDVRWLYRSRNV</sequence>
<dbReference type="Gene3D" id="1.20.120.1760">
    <property type="match status" value="1"/>
</dbReference>
<evidence type="ECO:0000256" key="1">
    <source>
        <dbReference type="ARBA" id="ARBA00022679"/>
    </source>
</evidence>
<keyword evidence="3" id="KW-1133">Transmembrane helix</keyword>
<dbReference type="GO" id="GO:0016020">
    <property type="term" value="C:membrane"/>
    <property type="evidence" value="ECO:0007669"/>
    <property type="project" value="InterPro"/>
</dbReference>
<accession>A0A0N9HVD7</accession>
<feature type="transmembrane region" description="Helical" evidence="3">
    <location>
        <begin position="128"/>
        <end position="147"/>
    </location>
</feature>
<evidence type="ECO:0000313" key="5">
    <source>
        <dbReference type="Proteomes" id="UP000063699"/>
    </source>
</evidence>
<dbReference type="GO" id="GO:0016780">
    <property type="term" value="F:phosphotransferase activity, for other substituted phosphate groups"/>
    <property type="evidence" value="ECO:0007669"/>
    <property type="project" value="InterPro"/>
</dbReference>
<feature type="transmembrane region" description="Helical" evidence="3">
    <location>
        <begin position="88"/>
        <end position="107"/>
    </location>
</feature>
<dbReference type="AlphaFoldDB" id="A0A0N9HVD7"/>
<dbReference type="EMBL" id="CP012752">
    <property type="protein sequence ID" value="ALG11285.1"/>
    <property type="molecule type" value="Genomic_DNA"/>
</dbReference>
<reference evidence="4 5" key="1">
    <citation type="submission" date="2015-07" db="EMBL/GenBank/DDBJ databases">
        <title>Genome sequencing of Kibdelosporangium phytohabitans.</title>
        <authorList>
            <person name="Qin S."/>
            <person name="Xing K."/>
        </authorList>
    </citation>
    <scope>NUCLEOTIDE SEQUENCE [LARGE SCALE GENOMIC DNA]</scope>
    <source>
        <strain evidence="4 5">KLBMP1111</strain>
    </source>
</reference>
<evidence type="ECO:0000256" key="2">
    <source>
        <dbReference type="RuleBase" id="RU003750"/>
    </source>
</evidence>
<keyword evidence="3" id="KW-0812">Transmembrane</keyword>
<dbReference type="InterPro" id="IPR048254">
    <property type="entry name" value="CDP_ALCOHOL_P_TRANSF_CS"/>
</dbReference>
<keyword evidence="3" id="KW-0472">Membrane</keyword>
<dbReference type="KEGG" id="kphy:AOZ06_34335"/>
<organism evidence="4 5">
    <name type="scientific">Kibdelosporangium phytohabitans</name>
    <dbReference type="NCBI Taxonomy" id="860235"/>
    <lineage>
        <taxon>Bacteria</taxon>
        <taxon>Bacillati</taxon>
        <taxon>Actinomycetota</taxon>
        <taxon>Actinomycetes</taxon>
        <taxon>Pseudonocardiales</taxon>
        <taxon>Pseudonocardiaceae</taxon>
        <taxon>Kibdelosporangium</taxon>
    </lineage>
</organism>
<dbReference type="InterPro" id="IPR000462">
    <property type="entry name" value="CDP-OH_P_trans"/>
</dbReference>
<dbReference type="Pfam" id="PF01066">
    <property type="entry name" value="CDP-OH_P_transf"/>
    <property type="match status" value="1"/>
</dbReference>
<proteinExistence type="inferred from homology"/>
<dbReference type="Proteomes" id="UP000063699">
    <property type="component" value="Chromosome"/>
</dbReference>
<feature type="transmembrane region" description="Helical" evidence="3">
    <location>
        <begin position="30"/>
        <end position="51"/>
    </location>
</feature>
<keyword evidence="1 2" id="KW-0808">Transferase</keyword>
<evidence type="ECO:0000256" key="3">
    <source>
        <dbReference type="SAM" id="Phobius"/>
    </source>
</evidence>
<dbReference type="STRING" id="860235.AOZ06_34335"/>
<gene>
    <name evidence="4" type="ORF">AOZ06_34335</name>
</gene>
<dbReference type="InterPro" id="IPR043130">
    <property type="entry name" value="CDP-OH_PTrfase_TM_dom"/>
</dbReference>
<dbReference type="GO" id="GO:0008654">
    <property type="term" value="P:phospholipid biosynthetic process"/>
    <property type="evidence" value="ECO:0007669"/>
    <property type="project" value="InterPro"/>
</dbReference>
<protein>
    <submittedName>
        <fullName evidence="4">CDP-alcohol phosphatidyltransferase</fullName>
    </submittedName>
</protein>
<name>A0A0N9HVD7_9PSEU</name>
<evidence type="ECO:0000313" key="4">
    <source>
        <dbReference type="EMBL" id="ALG11285.1"/>
    </source>
</evidence>
<comment type="similarity">
    <text evidence="2">Belongs to the CDP-alcohol phosphatidyltransferase class-I family.</text>
</comment>